<evidence type="ECO:0000313" key="8">
    <source>
        <dbReference type="EMBL" id="KLT40871.1"/>
    </source>
</evidence>
<protein>
    <submittedName>
        <fullName evidence="8">MFS general substrate transporter</fullName>
    </submittedName>
</protein>
<dbReference type="OrthoDB" id="2985014at2759"/>
<dbReference type="GeneID" id="28981055"/>
<sequence>MGEDHAPLDPGDLAAYDIDPAEQRALLRTLDWHIAPVCMVLYLVAFLDRANIGNAAVGGMVKDLNFPANGLSVATSIFYVTYVLFETPATMLLRTLRPSRMVPIFVVIWGGVIIGNGFATNYATVVACRLLLGVCEAGLFPCLVLYMTSFYQREELGLRTCYLFIAACLSGVVGGLIATGFLKMDGLRDLAGWRWLYIIEGALTIVVGIGSFFVIADRYETATYLSERQKFLMMVRQAKAAVYSRDEGFSWGEFRQYVRDPMIYLSGFVLLCMDTCMYGFSTFLVVIINGLGYSPIVSQALSAPVYGWAAIVYLVGALVSDRYSMRYKIILPLSLVTIVGYAILVANPANLGARLFACFLAGMGIYISVGLQVTWLGQNMAGFRKRSYAIGIQLTMGNIGGVIAGQIYRTNHRPAYTLGHAASLGFWSTAILAATLQYYVWRTRNAHRNALSAEEKAEMDERGVTGDHHHGFRYVL</sequence>
<dbReference type="FunFam" id="1.20.1250.20:FF:000018">
    <property type="entry name" value="MFS transporter permease"/>
    <property type="match status" value="1"/>
</dbReference>
<dbReference type="PROSITE" id="PS50850">
    <property type="entry name" value="MFS"/>
    <property type="match status" value="1"/>
</dbReference>
<keyword evidence="2" id="KW-0813">Transport</keyword>
<evidence type="ECO:0000256" key="1">
    <source>
        <dbReference type="ARBA" id="ARBA00004141"/>
    </source>
</evidence>
<feature type="transmembrane region" description="Helical" evidence="6">
    <location>
        <begin position="161"/>
        <end position="182"/>
    </location>
</feature>
<evidence type="ECO:0000256" key="4">
    <source>
        <dbReference type="ARBA" id="ARBA00022989"/>
    </source>
</evidence>
<feature type="transmembrane region" description="Helical" evidence="6">
    <location>
        <begin position="67"/>
        <end position="85"/>
    </location>
</feature>
<dbReference type="GO" id="GO:0022857">
    <property type="term" value="F:transmembrane transporter activity"/>
    <property type="evidence" value="ECO:0007669"/>
    <property type="project" value="InterPro"/>
</dbReference>
<evidence type="ECO:0000256" key="3">
    <source>
        <dbReference type="ARBA" id="ARBA00022692"/>
    </source>
</evidence>
<organism evidence="8 9">
    <name type="scientific">Cutaneotrichosporon oleaginosum</name>
    <dbReference type="NCBI Taxonomy" id="879819"/>
    <lineage>
        <taxon>Eukaryota</taxon>
        <taxon>Fungi</taxon>
        <taxon>Dikarya</taxon>
        <taxon>Basidiomycota</taxon>
        <taxon>Agaricomycotina</taxon>
        <taxon>Tremellomycetes</taxon>
        <taxon>Trichosporonales</taxon>
        <taxon>Trichosporonaceae</taxon>
        <taxon>Cutaneotrichosporon</taxon>
    </lineage>
</organism>
<dbReference type="Gene3D" id="1.20.1250.20">
    <property type="entry name" value="MFS general substrate transporter like domains"/>
    <property type="match status" value="2"/>
</dbReference>
<feature type="transmembrane region" description="Helical" evidence="6">
    <location>
        <begin position="130"/>
        <end position="149"/>
    </location>
</feature>
<dbReference type="PANTHER" id="PTHR43791">
    <property type="entry name" value="PERMEASE-RELATED"/>
    <property type="match status" value="1"/>
</dbReference>
<dbReference type="AlphaFoldDB" id="A0A0J0XIE2"/>
<comment type="subcellular location">
    <subcellularLocation>
        <location evidence="1">Membrane</location>
        <topology evidence="1">Multi-pass membrane protein</topology>
    </subcellularLocation>
</comment>
<dbReference type="InterPro" id="IPR011701">
    <property type="entry name" value="MFS"/>
</dbReference>
<dbReference type="PANTHER" id="PTHR43791:SF24">
    <property type="entry name" value="NICOTINIC ACID PLASMA MEMBRANE TRANSPORTER"/>
    <property type="match status" value="1"/>
</dbReference>
<keyword evidence="5 6" id="KW-0472">Membrane</keyword>
<feature type="transmembrane region" description="Helical" evidence="6">
    <location>
        <begin position="194"/>
        <end position="216"/>
    </location>
</feature>
<proteinExistence type="predicted"/>
<gene>
    <name evidence="8" type="ORF">CC85DRAFT_248617</name>
</gene>
<feature type="transmembrane region" description="Helical" evidence="6">
    <location>
        <begin position="420"/>
        <end position="441"/>
    </location>
</feature>
<dbReference type="Proteomes" id="UP000053611">
    <property type="component" value="Unassembled WGS sequence"/>
</dbReference>
<feature type="transmembrane region" description="Helical" evidence="6">
    <location>
        <begin position="352"/>
        <end position="376"/>
    </location>
</feature>
<reference evidence="8 9" key="1">
    <citation type="submission" date="2015-03" db="EMBL/GenBank/DDBJ databases">
        <title>Genomics and transcriptomics of the oil-accumulating basidiomycete yeast T. oleaginosus allow insights into substrate utilization and the diverse evolutionary trajectories of mating systems in fungi.</title>
        <authorList>
            <consortium name="DOE Joint Genome Institute"/>
            <person name="Kourist R."/>
            <person name="Kracht O."/>
            <person name="Bracharz F."/>
            <person name="Lipzen A."/>
            <person name="Nolan M."/>
            <person name="Ohm R."/>
            <person name="Grigoriev I."/>
            <person name="Sun S."/>
            <person name="Heitman J."/>
            <person name="Bruck T."/>
            <person name="Nowrousian M."/>
        </authorList>
    </citation>
    <scope>NUCLEOTIDE SEQUENCE [LARGE SCALE GENOMIC DNA]</scope>
    <source>
        <strain evidence="8 9">IBC0246</strain>
    </source>
</reference>
<feature type="domain" description="Major facilitator superfamily (MFS) profile" evidence="7">
    <location>
        <begin position="34"/>
        <end position="445"/>
    </location>
</feature>
<evidence type="ECO:0000313" key="9">
    <source>
        <dbReference type="Proteomes" id="UP000053611"/>
    </source>
</evidence>
<feature type="transmembrane region" description="Helical" evidence="6">
    <location>
        <begin position="327"/>
        <end position="346"/>
    </location>
</feature>
<feature type="transmembrane region" description="Helical" evidence="6">
    <location>
        <begin position="105"/>
        <end position="124"/>
    </location>
</feature>
<dbReference type="Pfam" id="PF07690">
    <property type="entry name" value="MFS_1"/>
    <property type="match status" value="1"/>
</dbReference>
<evidence type="ECO:0000256" key="5">
    <source>
        <dbReference type="ARBA" id="ARBA00023136"/>
    </source>
</evidence>
<dbReference type="SUPFAM" id="SSF103473">
    <property type="entry name" value="MFS general substrate transporter"/>
    <property type="match status" value="1"/>
</dbReference>
<dbReference type="InterPro" id="IPR036259">
    <property type="entry name" value="MFS_trans_sf"/>
</dbReference>
<keyword evidence="3 6" id="KW-0812">Transmembrane</keyword>
<dbReference type="EMBL" id="KQ087227">
    <property type="protein sequence ID" value="KLT40871.1"/>
    <property type="molecule type" value="Genomic_DNA"/>
</dbReference>
<feature type="transmembrane region" description="Helical" evidence="6">
    <location>
        <begin position="300"/>
        <end position="320"/>
    </location>
</feature>
<name>A0A0J0XIE2_9TREE</name>
<feature type="transmembrane region" description="Helical" evidence="6">
    <location>
        <begin position="263"/>
        <end position="288"/>
    </location>
</feature>
<keyword evidence="9" id="KW-1185">Reference proteome</keyword>
<keyword evidence="4 6" id="KW-1133">Transmembrane helix</keyword>
<accession>A0A0J0XIE2</accession>
<dbReference type="InterPro" id="IPR020846">
    <property type="entry name" value="MFS_dom"/>
</dbReference>
<evidence type="ECO:0000256" key="2">
    <source>
        <dbReference type="ARBA" id="ARBA00022448"/>
    </source>
</evidence>
<evidence type="ECO:0000259" key="7">
    <source>
        <dbReference type="PROSITE" id="PS50850"/>
    </source>
</evidence>
<feature type="transmembrane region" description="Helical" evidence="6">
    <location>
        <begin position="388"/>
        <end position="408"/>
    </location>
</feature>
<evidence type="ECO:0000256" key="6">
    <source>
        <dbReference type="SAM" id="Phobius"/>
    </source>
</evidence>
<dbReference type="GO" id="GO:0016020">
    <property type="term" value="C:membrane"/>
    <property type="evidence" value="ECO:0007669"/>
    <property type="project" value="UniProtKB-SubCell"/>
</dbReference>